<dbReference type="GO" id="GO:0005525">
    <property type="term" value="F:GTP binding"/>
    <property type="evidence" value="ECO:0007669"/>
    <property type="project" value="UniProtKB-KW"/>
</dbReference>
<dbReference type="AlphaFoldDB" id="A0A2H3KPS1"/>
<keyword evidence="2" id="KW-0547">Nucleotide-binding</keyword>
<evidence type="ECO:0000256" key="5">
    <source>
        <dbReference type="ARBA" id="ARBA00023136"/>
    </source>
</evidence>
<dbReference type="GO" id="GO:0008053">
    <property type="term" value="P:mitochondrial fusion"/>
    <property type="evidence" value="ECO:0007669"/>
    <property type="project" value="TreeGrafter"/>
</dbReference>
<keyword evidence="3" id="KW-0378">Hydrolase</keyword>
<dbReference type="PANTHER" id="PTHR10465:SF0">
    <property type="entry name" value="SARCALUMENIN"/>
    <property type="match status" value="1"/>
</dbReference>
<evidence type="ECO:0000256" key="1">
    <source>
        <dbReference type="ARBA" id="ARBA00004370"/>
    </source>
</evidence>
<reference evidence="8 9" key="1">
    <citation type="submission" date="2016-05" db="EMBL/GenBank/DDBJ databases">
        <authorList>
            <person name="Lavstsen T."/>
            <person name="Jespersen J.S."/>
        </authorList>
    </citation>
    <scope>NUCLEOTIDE SEQUENCE [LARGE SCALE GENOMIC DNA]</scope>
    <source>
        <strain evidence="8 9">B7-9</strain>
    </source>
</reference>
<dbReference type="RefSeq" id="WP_097654735.1">
    <property type="nucleotide sequence ID" value="NZ_LYXE01000159.1"/>
</dbReference>
<dbReference type="InterPro" id="IPR045063">
    <property type="entry name" value="Dynamin_N"/>
</dbReference>
<keyword evidence="6" id="KW-0175">Coiled coil</keyword>
<evidence type="ECO:0000313" key="9">
    <source>
        <dbReference type="Proteomes" id="UP000220922"/>
    </source>
</evidence>
<evidence type="ECO:0000259" key="7">
    <source>
        <dbReference type="Pfam" id="PF00350"/>
    </source>
</evidence>
<dbReference type="Gene3D" id="3.40.50.300">
    <property type="entry name" value="P-loop containing nucleotide triphosphate hydrolases"/>
    <property type="match status" value="2"/>
</dbReference>
<evidence type="ECO:0000256" key="4">
    <source>
        <dbReference type="ARBA" id="ARBA00023134"/>
    </source>
</evidence>
<name>A0A2H3KPS1_9CHLR</name>
<feature type="coiled-coil region" evidence="6">
    <location>
        <begin position="389"/>
        <end position="426"/>
    </location>
</feature>
<dbReference type="PANTHER" id="PTHR10465">
    <property type="entry name" value="TRANSMEMBRANE GTPASE FZO1"/>
    <property type="match status" value="1"/>
</dbReference>
<dbReference type="Proteomes" id="UP000220922">
    <property type="component" value="Unassembled WGS sequence"/>
</dbReference>
<dbReference type="SUPFAM" id="SSF52540">
    <property type="entry name" value="P-loop containing nucleoside triphosphate hydrolases"/>
    <property type="match status" value="1"/>
</dbReference>
<dbReference type="CDD" id="cd00882">
    <property type="entry name" value="Ras_like_GTPase"/>
    <property type="match status" value="1"/>
</dbReference>
<dbReference type="EMBL" id="LYXE01000159">
    <property type="protein sequence ID" value="PDV97156.1"/>
    <property type="molecule type" value="Genomic_DNA"/>
</dbReference>
<dbReference type="InterPro" id="IPR027094">
    <property type="entry name" value="Mitofusin_fam"/>
</dbReference>
<sequence length="738" mass="84202">MQTSLGELRSRVQSLADRLQVAQQQQEPDVQYQALLADQVEALRSALQQANTPETYRVAVVGSFKVGKSSFVNALCNVTKLVSVSTNPETAAVTTLRYSERPYANIRMITRGDWNAMREAYENDPRDPAAVRYAALLKKEMTSERAKADKAVDKGPVQVSRAELEQQLLSDESVVIRVDGGDWTDPKARRVFSNELMQYTSQSSSAHFFVDQLDVYVPVPFLREGIELIDTPGLDDPDRYRVRITEKLVEDVDVILFLTQSGKSYSQQDKDFITTQLRRGRLKHLMLIVTRCDETYENACKDAEDSDEEEPSFQDHLAKERKRLHAQINDTLDELLSDPQIRDDLGMYYLEKLLDIPINFTSADYYRKGNKEESKSPEAAKALLEQSGIEQLRDDLRNMLAKSERIERAKRTLSDALDRVIEKTRRMLVTRHESVSTEFNPDRVKAQLEQLDAALTSKLAMFESTIAEQVRLFRAGNEAISAATQLQIEKAGLLTREVVTREYELRDIQRHWKSRRYGGWGSLDDLQQKIANKIFPQVEQSLRNYIVRFNELLSRTRGDLERLEIALGEIEVTATVSGTAQAFGLIAVFDQSFQQKLADLEELVTLQRDGIVSRLDSFISNEVEANIDAARSRVSGEWGRGTTGRQNIHVTNFYSFLNREIQSQLEQYLRQSITAFVDSLSKKAELLYPELKHDLYEVIEDHRKAIESSLAARNEQQKDELLAYVSELVHDLKAETAH</sequence>
<comment type="subcellular location">
    <subcellularLocation>
        <location evidence="1">Membrane</location>
    </subcellularLocation>
</comment>
<keyword evidence="5" id="KW-0472">Membrane</keyword>
<keyword evidence="4" id="KW-0342">GTP-binding</keyword>
<dbReference type="Pfam" id="PF00350">
    <property type="entry name" value="Dynamin_N"/>
    <property type="match status" value="1"/>
</dbReference>
<protein>
    <recommendedName>
        <fullName evidence="7">Dynamin N-terminal domain-containing protein</fullName>
    </recommendedName>
</protein>
<accession>A0A2H3KPS1</accession>
<proteinExistence type="predicted"/>
<comment type="caution">
    <text evidence="8">The sequence shown here is derived from an EMBL/GenBank/DDBJ whole genome shotgun (WGS) entry which is preliminary data.</text>
</comment>
<keyword evidence="9" id="KW-1185">Reference proteome</keyword>
<evidence type="ECO:0000313" key="8">
    <source>
        <dbReference type="EMBL" id="PDV97156.1"/>
    </source>
</evidence>
<organism evidence="8 9">
    <name type="scientific">Candidatus Chloroploca asiatica</name>
    <dbReference type="NCBI Taxonomy" id="1506545"/>
    <lineage>
        <taxon>Bacteria</taxon>
        <taxon>Bacillati</taxon>
        <taxon>Chloroflexota</taxon>
        <taxon>Chloroflexia</taxon>
        <taxon>Chloroflexales</taxon>
        <taxon>Chloroflexineae</taxon>
        <taxon>Oscillochloridaceae</taxon>
        <taxon>Candidatus Chloroploca</taxon>
    </lineage>
</organism>
<evidence type="ECO:0000256" key="6">
    <source>
        <dbReference type="SAM" id="Coils"/>
    </source>
</evidence>
<dbReference type="OrthoDB" id="9816479at2"/>
<gene>
    <name evidence="8" type="ORF">A9Q02_19080</name>
</gene>
<feature type="domain" description="Dynamin N-terminal" evidence="7">
    <location>
        <begin position="58"/>
        <end position="287"/>
    </location>
</feature>
<evidence type="ECO:0000256" key="2">
    <source>
        <dbReference type="ARBA" id="ARBA00022741"/>
    </source>
</evidence>
<dbReference type="GO" id="GO:0003924">
    <property type="term" value="F:GTPase activity"/>
    <property type="evidence" value="ECO:0007669"/>
    <property type="project" value="InterPro"/>
</dbReference>
<evidence type="ECO:0000256" key="3">
    <source>
        <dbReference type="ARBA" id="ARBA00022801"/>
    </source>
</evidence>
<dbReference type="InterPro" id="IPR027417">
    <property type="entry name" value="P-loop_NTPase"/>
</dbReference>
<dbReference type="GO" id="GO:0016020">
    <property type="term" value="C:membrane"/>
    <property type="evidence" value="ECO:0007669"/>
    <property type="project" value="UniProtKB-SubCell"/>
</dbReference>